<reference evidence="2" key="1">
    <citation type="journal article" date="2014" name="Genome Announc.">
        <title>Draft genome sequence of Weissella oryzae SG25T, isolated from fermented rice grains.</title>
        <authorList>
            <person name="Tanizawa Y."/>
            <person name="Fujisawa T."/>
            <person name="Mochizuki T."/>
            <person name="Kaminuma E."/>
            <person name="Suzuki Y."/>
            <person name="Nakamura Y."/>
            <person name="Tohno M."/>
        </authorList>
    </citation>
    <scope>NUCLEOTIDE SEQUENCE [LARGE SCALE GENOMIC DNA]</scope>
    <source>
        <strain evidence="2">DSM 25784 / JCM 18191 / LMG 30913 / SG25</strain>
    </source>
</reference>
<accession>A0A069CVM7</accession>
<dbReference type="AlphaFoldDB" id="A0A069CVM7"/>
<dbReference type="Proteomes" id="UP000030643">
    <property type="component" value="Unassembled WGS sequence"/>
</dbReference>
<gene>
    <name evidence="1" type="ORF">WOSG25_170030</name>
</gene>
<name>A0A069CVM7_WEIOS</name>
<dbReference type="EMBL" id="DF820500">
    <property type="protein sequence ID" value="GAK31820.1"/>
    <property type="molecule type" value="Genomic_DNA"/>
</dbReference>
<proteinExistence type="predicted"/>
<organism evidence="1 2">
    <name type="scientific">Weissella oryzae (strain DSM 25784 / JCM 18191 / LMG 30913 / SG25)</name>
    <dbReference type="NCBI Taxonomy" id="1329250"/>
    <lineage>
        <taxon>Bacteria</taxon>
        <taxon>Bacillati</taxon>
        <taxon>Bacillota</taxon>
        <taxon>Bacilli</taxon>
        <taxon>Lactobacillales</taxon>
        <taxon>Lactobacillaceae</taxon>
        <taxon>Weissella</taxon>
    </lineage>
</organism>
<keyword evidence="2" id="KW-1185">Reference proteome</keyword>
<protein>
    <submittedName>
        <fullName evidence="1">Uncharacterized protein</fullName>
    </submittedName>
</protein>
<evidence type="ECO:0000313" key="2">
    <source>
        <dbReference type="Proteomes" id="UP000030643"/>
    </source>
</evidence>
<dbReference type="STRING" id="1329250.WOSG25_170030"/>
<sequence>MSLSYSDIIYINTFEENCFMHIYSADREQEILYDLSRHLINEFLSFPENQDRRHFIQLSIIVPDLIEAFTILEKEDTRRHYSDWTYKFDKIISFNRSFIKGKSLQSFNFDIAIEYARDNLDLQIELPVDEAPEQFDENDTYQ</sequence>
<evidence type="ECO:0000313" key="1">
    <source>
        <dbReference type="EMBL" id="GAK31820.1"/>
    </source>
</evidence>